<dbReference type="Gene3D" id="3.80.10.10">
    <property type="entry name" value="Ribonuclease Inhibitor"/>
    <property type="match status" value="2"/>
</dbReference>
<name>A2DZR4_TRIV3</name>
<dbReference type="InterPro" id="IPR032675">
    <property type="entry name" value="LRR_dom_sf"/>
</dbReference>
<dbReference type="KEGG" id="tva:4772120"/>
<accession>A2DZR4</accession>
<evidence type="ECO:0000313" key="1">
    <source>
        <dbReference type="EMBL" id="EAY14132.1"/>
    </source>
</evidence>
<protein>
    <submittedName>
        <fullName evidence="1">Surface antigen BspA-like</fullName>
    </submittedName>
</protein>
<dbReference type="InterPro" id="IPR026906">
    <property type="entry name" value="LRR_5"/>
</dbReference>
<organism evidence="1 2">
    <name type="scientific">Trichomonas vaginalis (strain ATCC PRA-98 / G3)</name>
    <dbReference type="NCBI Taxonomy" id="412133"/>
    <lineage>
        <taxon>Eukaryota</taxon>
        <taxon>Metamonada</taxon>
        <taxon>Parabasalia</taxon>
        <taxon>Trichomonadida</taxon>
        <taxon>Trichomonadidae</taxon>
        <taxon>Trichomonas</taxon>
    </lineage>
</organism>
<evidence type="ECO:0000313" key="2">
    <source>
        <dbReference type="Proteomes" id="UP000001542"/>
    </source>
</evidence>
<dbReference type="VEuPathDB" id="TrichDB:TVAGG3_0261370"/>
<dbReference type="Proteomes" id="UP000001542">
    <property type="component" value="Unassembled WGS sequence"/>
</dbReference>
<dbReference type="InParanoid" id="A2DZR4"/>
<dbReference type="EMBL" id="DS113275">
    <property type="protein sequence ID" value="EAY14132.1"/>
    <property type="molecule type" value="Genomic_DNA"/>
</dbReference>
<dbReference type="STRING" id="5722.A2DZR4"/>
<dbReference type="PANTHER" id="PTHR45661:SF3">
    <property type="entry name" value="IG-LIKE DOMAIN-CONTAINING PROTEIN"/>
    <property type="match status" value="1"/>
</dbReference>
<dbReference type="RefSeq" id="XP_001326355.1">
    <property type="nucleotide sequence ID" value="XM_001326320.1"/>
</dbReference>
<sequence length="354" mass="39572">MLVFCFFYAFVSSKRLLQQNFELDRNQVLKSVQSKIEKFEIPYFVRIIGAKCFINSTTTLTTVDFANAISLLRISSSAFENCEKLVDIDLSNCINLWTIEEDAFAKTGLKTLRLPNYITTLGDRAFLSTRLVQINIPNGLVSIGIACFKDSPITFVNISKSSSLAVIQPESFMNTAITSFFIPSGLALISTLAFKNTHVINFTIDPRNRFVTYETVFYNKNHSKVLASPPTIVGKLVLPDTITEISESCFEYCDVQEISFTNVTIIGPRAFYYSSIKNIVIPETVKIIGHSAFENCKNLMTLKILNSDLVIGLNAFRHTNLVCDVMIPVPLIPNAIEQGVSEKSFNECSNIAKK</sequence>
<reference evidence="1" key="2">
    <citation type="journal article" date="2007" name="Science">
        <title>Draft genome sequence of the sexually transmitted pathogen Trichomonas vaginalis.</title>
        <authorList>
            <person name="Carlton J.M."/>
            <person name="Hirt R.P."/>
            <person name="Silva J.C."/>
            <person name="Delcher A.L."/>
            <person name="Schatz M."/>
            <person name="Zhao Q."/>
            <person name="Wortman J.R."/>
            <person name="Bidwell S.L."/>
            <person name="Alsmark U.C.M."/>
            <person name="Besteiro S."/>
            <person name="Sicheritz-Ponten T."/>
            <person name="Noel C.J."/>
            <person name="Dacks J.B."/>
            <person name="Foster P.G."/>
            <person name="Simillion C."/>
            <person name="Van de Peer Y."/>
            <person name="Miranda-Saavedra D."/>
            <person name="Barton G.J."/>
            <person name="Westrop G.D."/>
            <person name="Mueller S."/>
            <person name="Dessi D."/>
            <person name="Fiori P.L."/>
            <person name="Ren Q."/>
            <person name="Paulsen I."/>
            <person name="Zhang H."/>
            <person name="Bastida-Corcuera F.D."/>
            <person name="Simoes-Barbosa A."/>
            <person name="Brown M.T."/>
            <person name="Hayes R.D."/>
            <person name="Mukherjee M."/>
            <person name="Okumura C.Y."/>
            <person name="Schneider R."/>
            <person name="Smith A.J."/>
            <person name="Vanacova S."/>
            <person name="Villalvazo M."/>
            <person name="Haas B.J."/>
            <person name="Pertea M."/>
            <person name="Feldblyum T.V."/>
            <person name="Utterback T.R."/>
            <person name="Shu C.L."/>
            <person name="Osoegawa K."/>
            <person name="de Jong P.J."/>
            <person name="Hrdy I."/>
            <person name="Horvathova L."/>
            <person name="Zubacova Z."/>
            <person name="Dolezal P."/>
            <person name="Malik S.B."/>
            <person name="Logsdon J.M. Jr."/>
            <person name="Henze K."/>
            <person name="Gupta A."/>
            <person name="Wang C.C."/>
            <person name="Dunne R.L."/>
            <person name="Upcroft J.A."/>
            <person name="Upcroft P."/>
            <person name="White O."/>
            <person name="Salzberg S.L."/>
            <person name="Tang P."/>
            <person name="Chiu C.-H."/>
            <person name="Lee Y.-S."/>
            <person name="Embley T.M."/>
            <person name="Coombs G.H."/>
            <person name="Mottram J.C."/>
            <person name="Tachezy J."/>
            <person name="Fraser-Liggett C.M."/>
            <person name="Johnson P.J."/>
        </authorList>
    </citation>
    <scope>NUCLEOTIDE SEQUENCE [LARGE SCALE GENOMIC DNA]</scope>
    <source>
        <strain evidence="1">G3</strain>
    </source>
</reference>
<dbReference type="InterPro" id="IPR053139">
    <property type="entry name" value="Surface_bspA-like"/>
</dbReference>
<keyword evidence="2" id="KW-1185">Reference proteome</keyword>
<reference evidence="1" key="1">
    <citation type="submission" date="2006-10" db="EMBL/GenBank/DDBJ databases">
        <authorList>
            <person name="Amadeo P."/>
            <person name="Zhao Q."/>
            <person name="Wortman J."/>
            <person name="Fraser-Liggett C."/>
            <person name="Carlton J."/>
        </authorList>
    </citation>
    <scope>NUCLEOTIDE SEQUENCE</scope>
    <source>
        <strain evidence="1">G3</strain>
    </source>
</reference>
<gene>
    <name evidence="1" type="ORF">TVAG_351800</name>
</gene>
<dbReference type="VEuPathDB" id="TrichDB:TVAG_351800"/>
<dbReference type="SUPFAM" id="SSF52058">
    <property type="entry name" value="L domain-like"/>
    <property type="match status" value="1"/>
</dbReference>
<dbReference type="AlphaFoldDB" id="A2DZR4"/>
<dbReference type="Pfam" id="PF13306">
    <property type="entry name" value="LRR_5"/>
    <property type="match status" value="2"/>
</dbReference>
<dbReference type="PANTHER" id="PTHR45661">
    <property type="entry name" value="SURFACE ANTIGEN"/>
    <property type="match status" value="1"/>
</dbReference>
<proteinExistence type="predicted"/>
<dbReference type="SMR" id="A2DZR4"/>